<dbReference type="STRING" id="490189.SAMN02927903_03262"/>
<evidence type="ECO:0000256" key="2">
    <source>
        <dbReference type="ARBA" id="ARBA00022840"/>
    </source>
</evidence>
<dbReference type="GO" id="GO:0006281">
    <property type="term" value="P:DNA repair"/>
    <property type="evidence" value="ECO:0007669"/>
    <property type="project" value="TreeGrafter"/>
</dbReference>
<dbReference type="Pfam" id="PF00271">
    <property type="entry name" value="Helicase_C"/>
    <property type="match status" value="1"/>
</dbReference>
<feature type="domain" description="Helicase C-terminal" evidence="4">
    <location>
        <begin position="756"/>
        <end position="909"/>
    </location>
</feature>
<dbReference type="SMART" id="SM00487">
    <property type="entry name" value="DEXDc"/>
    <property type="match status" value="1"/>
</dbReference>
<dbReference type="PANTHER" id="PTHR13710">
    <property type="entry name" value="DNA HELICASE RECQ FAMILY MEMBER"/>
    <property type="match status" value="1"/>
</dbReference>
<dbReference type="Gene3D" id="3.40.50.300">
    <property type="entry name" value="P-loop containing nucleotide triphosphate hydrolases"/>
    <property type="match status" value="2"/>
</dbReference>
<dbReference type="Proteomes" id="UP000199354">
    <property type="component" value="Unassembled WGS sequence"/>
</dbReference>
<dbReference type="OrthoDB" id="9763310at2"/>
<dbReference type="SMART" id="SM00490">
    <property type="entry name" value="HELICc"/>
    <property type="match status" value="1"/>
</dbReference>
<dbReference type="GO" id="GO:0005524">
    <property type="term" value="F:ATP binding"/>
    <property type="evidence" value="ECO:0007669"/>
    <property type="project" value="UniProtKB-KW"/>
</dbReference>
<dbReference type="PROSITE" id="PS51194">
    <property type="entry name" value="HELICASE_CTER"/>
    <property type="match status" value="1"/>
</dbReference>
<dbReference type="PANTHER" id="PTHR13710:SF84">
    <property type="entry name" value="ATP-DEPENDENT DNA HELICASE RECS-RELATED"/>
    <property type="match status" value="1"/>
</dbReference>
<evidence type="ECO:0000256" key="1">
    <source>
        <dbReference type="ARBA" id="ARBA00022741"/>
    </source>
</evidence>
<dbReference type="GO" id="GO:0043138">
    <property type="term" value="F:3'-5' DNA helicase activity"/>
    <property type="evidence" value="ECO:0007669"/>
    <property type="project" value="TreeGrafter"/>
</dbReference>
<reference evidence="5 6" key="1">
    <citation type="submission" date="2016-10" db="EMBL/GenBank/DDBJ databases">
        <authorList>
            <person name="de Groot N.N."/>
        </authorList>
    </citation>
    <scope>NUCLEOTIDE SEQUENCE [LARGE SCALE GENOMIC DNA]</scope>
    <source>
        <strain evidence="5 6">CGMCC 1.7031</strain>
    </source>
</reference>
<dbReference type="RefSeq" id="WP_139149767.1">
    <property type="nucleotide sequence ID" value="NZ_FMVF01000031.1"/>
</dbReference>
<dbReference type="InterPro" id="IPR014001">
    <property type="entry name" value="Helicase_ATP-bd"/>
</dbReference>
<dbReference type="GO" id="GO:0043590">
    <property type="term" value="C:bacterial nucleoid"/>
    <property type="evidence" value="ECO:0007669"/>
    <property type="project" value="TreeGrafter"/>
</dbReference>
<dbReference type="InterPro" id="IPR001650">
    <property type="entry name" value="Helicase_C-like"/>
</dbReference>
<proteinExistence type="predicted"/>
<protein>
    <submittedName>
        <fullName evidence="5">ATP-dependent DNA helicase RecQ</fullName>
    </submittedName>
</protein>
<name>A0A1G5KEY1_9FLAO</name>
<gene>
    <name evidence="5" type="ORF">SAMN02927903_03262</name>
</gene>
<keyword evidence="5" id="KW-0378">Hydrolase</keyword>
<evidence type="ECO:0000259" key="3">
    <source>
        <dbReference type="PROSITE" id="PS51192"/>
    </source>
</evidence>
<sequence length="1415" mass="163444">MKKQLQAGFVLDCIKETLETTYKTSEIQGLLKQLSYFEIEVNKSNQQFDNSEFEQTFFVANNIISRGLPTRPTLWLENQILDYFKNIVEQDKKLLEIGSIRQELKVDEIFTQLLFKALHIIDPEIKGEKISKYQMPSWKILGSDFEEGFLFEQLPKHVSQMWTQLFEPQRELENVLRFSTNTEDEIDKYLNGSIQIFNEQHLDFSLEFPYETNSQRGLIVEIDGSQHEEANQRFIDGNRDTATEKAKWGKAIRIKTTEWNNIQNKLSVLKNLEKEQLFTILKQNFESPLYFDKNGLNALELCLIPFAVARIQKTILHLIFEGVLDIHSNEWNIAILERDIPCGNLAIQDFEEHLKTLFQLQGISYKLPKINVFVESNRKFALANFYTSTVIDKSKKYDLFIDISVLQRNGLTKIEESINAETKVLVRSSHSPKTKRVFKTSEIITYKKLGKRNKKENKFEENKEQVEQLEIIVQNIFRKTGFRPGQVEIINRAIQGKSVIGLLPTGSGKSLTYQLTSLLQPGMVIVIDPIKSLMKDQYEGLLKNYIDGAIYINSSLNAKQREIALNKIKNAETIFAFVSPERLQDDRFRNDLLETSNLNKNYFSYCIIDEAHCVSEWGHDFRTSYLRLGDNARNYCKTKSDKTIPFFALTATASYDVLSDIQRELDIPDESAIVRLEKLDRPEIQFKIVEVVADFEDKEDLNWATQTILGQAKQRALKTTLQSIPKYYETFSNDTAIIEEAKKVFNGKDIRLSNFQTNTFFEQKGKESNAGLVFCPHRKSYFGVQDNADKLSEHFSRIGTFVGGDDANNEITQSKFVNNELDLLVATKAFGMGIDKSNIRYVVHFNYPSSIESYYQEAGRGGRDRKLALGVLLFNRQGLNSSEKIETVDEDGNIETHFEETNLSIDKKLLHSFHSNNFKGIGKEKRLLAELLTEIKFPSHRLSNDIADRVFEEFGIEISLNAITNANDRQVLYINQNYGSIYLDRETLPFFPNSENKFKATEIANFIRQIIFQEKPTDITAFNWLSTYVPSHKEIGIEKLLSDPNSKNEFQVIIPFVNNEIESIAEYLSSSGLPFTAKSVEKAQNFCSSGEKFIENLSKELGSPIPDDFHAELKKRFLQIRNEEDTYKTIYRLSVIGIIDDYTVNYHAKTITAYISKKPIGHYTQQLEKFLRMYNSEKKTKELIERVPFFFTNAKNPISREIYQCLGFLIKFVYEHVADLRKKSIDAMESACIVGLDDQQGSKGFKEFIDLYMNSKYARPQFLPEDTKDGEISSLEIINDYIDRITTDAGGEINNLKHLRGATTRLITQSIKYSENYALHILKAFSILALEVQYETEVFIQEAKENFTFGFLKMVEDENLITDEASVVFNNFVKRFDDFDIKISEEIQDLKGYLFLKINTNWTKNFTNKFAENYA</sequence>
<dbReference type="GO" id="GO:0030894">
    <property type="term" value="C:replisome"/>
    <property type="evidence" value="ECO:0007669"/>
    <property type="project" value="TreeGrafter"/>
</dbReference>
<dbReference type="GO" id="GO:0005737">
    <property type="term" value="C:cytoplasm"/>
    <property type="evidence" value="ECO:0007669"/>
    <property type="project" value="TreeGrafter"/>
</dbReference>
<feature type="domain" description="Helicase ATP-binding" evidence="3">
    <location>
        <begin position="490"/>
        <end position="671"/>
    </location>
</feature>
<keyword evidence="2" id="KW-0067">ATP-binding</keyword>
<dbReference type="EMBL" id="FMVF01000031">
    <property type="protein sequence ID" value="SCY98964.1"/>
    <property type="molecule type" value="Genomic_DNA"/>
</dbReference>
<keyword evidence="5" id="KW-0347">Helicase</keyword>
<dbReference type="GO" id="GO:0006310">
    <property type="term" value="P:DNA recombination"/>
    <property type="evidence" value="ECO:0007669"/>
    <property type="project" value="TreeGrafter"/>
</dbReference>
<organism evidence="5 6">
    <name type="scientific">Flavobacterium caeni</name>
    <dbReference type="NCBI Taxonomy" id="490189"/>
    <lineage>
        <taxon>Bacteria</taxon>
        <taxon>Pseudomonadati</taxon>
        <taxon>Bacteroidota</taxon>
        <taxon>Flavobacteriia</taxon>
        <taxon>Flavobacteriales</taxon>
        <taxon>Flavobacteriaceae</taxon>
        <taxon>Flavobacterium</taxon>
    </lineage>
</organism>
<keyword evidence="6" id="KW-1185">Reference proteome</keyword>
<accession>A0A1G5KEY1</accession>
<dbReference type="Pfam" id="PF00270">
    <property type="entry name" value="DEAD"/>
    <property type="match status" value="1"/>
</dbReference>
<evidence type="ECO:0000313" key="5">
    <source>
        <dbReference type="EMBL" id="SCY98964.1"/>
    </source>
</evidence>
<evidence type="ECO:0000313" key="6">
    <source>
        <dbReference type="Proteomes" id="UP000199354"/>
    </source>
</evidence>
<dbReference type="PROSITE" id="PS51192">
    <property type="entry name" value="HELICASE_ATP_BIND_1"/>
    <property type="match status" value="1"/>
</dbReference>
<dbReference type="CDD" id="cd17920">
    <property type="entry name" value="DEXHc_RecQ"/>
    <property type="match status" value="1"/>
</dbReference>
<dbReference type="InterPro" id="IPR027417">
    <property type="entry name" value="P-loop_NTPase"/>
</dbReference>
<dbReference type="GO" id="GO:0003676">
    <property type="term" value="F:nucleic acid binding"/>
    <property type="evidence" value="ECO:0007669"/>
    <property type="project" value="InterPro"/>
</dbReference>
<dbReference type="GO" id="GO:0009378">
    <property type="term" value="F:four-way junction helicase activity"/>
    <property type="evidence" value="ECO:0007669"/>
    <property type="project" value="TreeGrafter"/>
</dbReference>
<dbReference type="InterPro" id="IPR011545">
    <property type="entry name" value="DEAD/DEAH_box_helicase_dom"/>
</dbReference>
<keyword evidence="1" id="KW-0547">Nucleotide-binding</keyword>
<evidence type="ECO:0000259" key="4">
    <source>
        <dbReference type="PROSITE" id="PS51194"/>
    </source>
</evidence>
<dbReference type="SUPFAM" id="SSF52540">
    <property type="entry name" value="P-loop containing nucleoside triphosphate hydrolases"/>
    <property type="match status" value="1"/>
</dbReference>